<keyword evidence="2" id="KW-1185">Reference proteome</keyword>
<dbReference type="Proteomes" id="UP001164250">
    <property type="component" value="Chromosome 2"/>
</dbReference>
<accession>A0ACC1BY43</accession>
<organism evidence="1 2">
    <name type="scientific">Pistacia atlantica</name>
    <dbReference type="NCBI Taxonomy" id="434234"/>
    <lineage>
        <taxon>Eukaryota</taxon>
        <taxon>Viridiplantae</taxon>
        <taxon>Streptophyta</taxon>
        <taxon>Embryophyta</taxon>
        <taxon>Tracheophyta</taxon>
        <taxon>Spermatophyta</taxon>
        <taxon>Magnoliopsida</taxon>
        <taxon>eudicotyledons</taxon>
        <taxon>Gunneridae</taxon>
        <taxon>Pentapetalae</taxon>
        <taxon>rosids</taxon>
        <taxon>malvids</taxon>
        <taxon>Sapindales</taxon>
        <taxon>Anacardiaceae</taxon>
        <taxon>Pistacia</taxon>
    </lineage>
</organism>
<gene>
    <name evidence="1" type="ORF">Patl1_19642</name>
</gene>
<evidence type="ECO:0000313" key="1">
    <source>
        <dbReference type="EMBL" id="KAJ0104610.1"/>
    </source>
</evidence>
<reference evidence="2" key="1">
    <citation type="journal article" date="2023" name="G3 (Bethesda)">
        <title>Genome assembly and association tests identify interacting loci associated with vigor, precocity, and sex in interspecific pistachio rootstocks.</title>
        <authorList>
            <person name="Palmer W."/>
            <person name="Jacygrad E."/>
            <person name="Sagayaradj S."/>
            <person name="Cavanaugh K."/>
            <person name="Han R."/>
            <person name="Bertier L."/>
            <person name="Beede B."/>
            <person name="Kafkas S."/>
            <person name="Golino D."/>
            <person name="Preece J."/>
            <person name="Michelmore R."/>
        </authorList>
    </citation>
    <scope>NUCLEOTIDE SEQUENCE [LARGE SCALE GENOMIC DNA]</scope>
</reference>
<evidence type="ECO:0000313" key="2">
    <source>
        <dbReference type="Proteomes" id="UP001164250"/>
    </source>
</evidence>
<name>A0ACC1BY43_9ROSI</name>
<dbReference type="EMBL" id="CM047898">
    <property type="protein sequence ID" value="KAJ0104610.1"/>
    <property type="molecule type" value="Genomic_DNA"/>
</dbReference>
<comment type="caution">
    <text evidence="1">The sequence shown here is derived from an EMBL/GenBank/DDBJ whole genome shotgun (WGS) entry which is preliminary data.</text>
</comment>
<proteinExistence type="predicted"/>
<protein>
    <submittedName>
        <fullName evidence="1">Uncharacterized protein</fullName>
    </submittedName>
</protein>
<sequence>MNEEVNGHYKNVKFMCIDVTLLDLNFTDGSVDLIFSNWLLMYLSNKEVEKVVEWMVKWLKVGDYIFFKESCFHQSRDSERKHNPTHYHEPIFYTKVLKECHVDDGSENSFELSLVGCKCIGEYARNKKNQN</sequence>